<proteinExistence type="predicted"/>
<evidence type="ECO:0000313" key="2">
    <source>
        <dbReference type="Proteomes" id="UP001500460"/>
    </source>
</evidence>
<evidence type="ECO:0000313" key="1">
    <source>
        <dbReference type="EMBL" id="GAA2419828.1"/>
    </source>
</evidence>
<comment type="caution">
    <text evidence="1">The sequence shown here is derived from an EMBL/GenBank/DDBJ whole genome shotgun (WGS) entry which is preliminary data.</text>
</comment>
<sequence>MTLPSWQNKNLGSMARAALWLLQEVGEGGIFTKADLRAAFPDVAQIDRRLRDLRDHDWKIDTSRDDPTLKQQEQRFVSRGADVWIPGKSKAPKHKAGLTAAQRAKIFESDGYVCRACGAAAGETYEDGVTPVVLNVARRKVLLPDGSTSYQTVTECKRCGAGSGDRQVDLEQVLAQVRALAPMERRVLKSWIAADQRSLGPLEKMWGIYRSLPEDSRKAVADALAGADD</sequence>
<gene>
    <name evidence="1" type="ORF">GCM10010421_01000</name>
</gene>
<protein>
    <recommendedName>
        <fullName evidence="3">HNH endonuclease</fullName>
    </recommendedName>
</protein>
<reference evidence="1 2" key="1">
    <citation type="journal article" date="2019" name="Int. J. Syst. Evol. Microbiol.">
        <title>The Global Catalogue of Microorganisms (GCM) 10K type strain sequencing project: providing services to taxonomists for standard genome sequencing and annotation.</title>
        <authorList>
            <consortium name="The Broad Institute Genomics Platform"/>
            <consortium name="The Broad Institute Genome Sequencing Center for Infectious Disease"/>
            <person name="Wu L."/>
            <person name="Ma J."/>
        </authorList>
    </citation>
    <scope>NUCLEOTIDE SEQUENCE [LARGE SCALE GENOMIC DNA]</scope>
    <source>
        <strain evidence="1 2">JCM 6922</strain>
    </source>
</reference>
<name>A0ABN3J1G8_9ACTN</name>
<organism evidence="1 2">
    <name type="scientific">Streptomyces glaucus</name>
    <dbReference type="NCBI Taxonomy" id="284029"/>
    <lineage>
        <taxon>Bacteria</taxon>
        <taxon>Bacillati</taxon>
        <taxon>Actinomycetota</taxon>
        <taxon>Actinomycetes</taxon>
        <taxon>Kitasatosporales</taxon>
        <taxon>Streptomycetaceae</taxon>
        <taxon>Streptomyces</taxon>
    </lineage>
</organism>
<dbReference type="EMBL" id="BAAATK010000001">
    <property type="protein sequence ID" value="GAA2419828.1"/>
    <property type="molecule type" value="Genomic_DNA"/>
</dbReference>
<dbReference type="Proteomes" id="UP001500460">
    <property type="component" value="Unassembled WGS sequence"/>
</dbReference>
<dbReference type="RefSeq" id="WP_344599307.1">
    <property type="nucleotide sequence ID" value="NZ_BAAATK010000001.1"/>
</dbReference>
<evidence type="ECO:0008006" key="3">
    <source>
        <dbReference type="Google" id="ProtNLM"/>
    </source>
</evidence>
<keyword evidence="2" id="KW-1185">Reference proteome</keyword>
<accession>A0ABN3J1G8</accession>